<accession>A0A497F326</accession>
<comment type="caution">
    <text evidence="8">The sequence shown here is derived from an EMBL/GenBank/DDBJ whole genome shotgun (WGS) entry which is preliminary data.</text>
</comment>
<dbReference type="Pfam" id="PF02554">
    <property type="entry name" value="CstA"/>
    <property type="match status" value="2"/>
</dbReference>
<feature type="transmembrane region" description="Helical" evidence="6">
    <location>
        <begin position="489"/>
        <end position="508"/>
    </location>
</feature>
<feature type="transmembrane region" description="Helical" evidence="6">
    <location>
        <begin position="453"/>
        <end position="477"/>
    </location>
</feature>
<sequence>MITTTIVIIVALAIWLSGFYFYSPKVEKVFNPQPDRPTPAVMFRDGVDFYPAKPTILFGDHWAAISGGAPLANGVVGLQWGFIPLAAWLWCGSVFCGAVHDYSVLYMSVRRRGDSIGRLATDVLGPVGGKIFTFYAWITVVIMCAIFIIFLGKIFSGTPEVVIPSWFGFMVSGPLIGWLVYKKGVRVSIATIIATIWIFITLWLGFLFPIKAPYWVWWLAWGIYPMISASIPAWWMIEPRNYSNFVMMAIGVALLFICALIGWYPVKFPLVRAFYSEIHGPMLPLLVVVVSCGAMSGLHAVWCSGYTSKRIANELHTRLIGYGLFPTIVRRGGFLLESLTASSTMLCCLVLSWDEFFPLFKKHWMAAASTGYARIVGGITGIPSEILYAWCMFWLSCFIVTTLDGGNRAARILIVDLYAMIRPVKRAVAARWAGSIVSMLCALAISVTGTWLVLYPMFGATMLMVGALSLGVIVVWLKLTSRRLFYHGWLWVFILSFCFATFIWNIYYYSALKFNPILCALAVVLLVLVTYLAYITIKRFKTLTKEEIEKWTAEEVWPKKEATSTTS</sequence>
<keyword evidence="5 6" id="KW-0472">Membrane</keyword>
<feature type="transmembrane region" description="Helical" evidence="6">
    <location>
        <begin position="161"/>
        <end position="181"/>
    </location>
</feature>
<feature type="transmembrane region" description="Helical" evidence="6">
    <location>
        <begin position="188"/>
        <end position="208"/>
    </location>
</feature>
<organism evidence="8 9">
    <name type="scientific">Thermoproteota archaeon</name>
    <dbReference type="NCBI Taxonomy" id="2056631"/>
    <lineage>
        <taxon>Archaea</taxon>
        <taxon>Thermoproteota</taxon>
    </lineage>
</organism>
<dbReference type="InterPro" id="IPR051605">
    <property type="entry name" value="CstA"/>
</dbReference>
<dbReference type="InterPro" id="IPR003706">
    <property type="entry name" value="CstA_N"/>
</dbReference>
<evidence type="ECO:0000256" key="3">
    <source>
        <dbReference type="ARBA" id="ARBA00022692"/>
    </source>
</evidence>
<gene>
    <name evidence="8" type="ORF">DRJ33_01425</name>
</gene>
<feature type="transmembrane region" description="Helical" evidence="6">
    <location>
        <begin position="244"/>
        <end position="263"/>
    </location>
</feature>
<evidence type="ECO:0000313" key="8">
    <source>
        <dbReference type="EMBL" id="RLE53290.1"/>
    </source>
</evidence>
<dbReference type="GO" id="GO:0005886">
    <property type="term" value="C:plasma membrane"/>
    <property type="evidence" value="ECO:0007669"/>
    <property type="project" value="UniProtKB-SubCell"/>
</dbReference>
<dbReference type="AlphaFoldDB" id="A0A497F326"/>
<dbReference type="PANTHER" id="PTHR30252:SF4">
    <property type="entry name" value="CARBON STARVATION"/>
    <property type="match status" value="1"/>
</dbReference>
<feature type="transmembrane region" description="Helical" evidence="6">
    <location>
        <begin position="514"/>
        <end position="535"/>
    </location>
</feature>
<dbReference type="EMBL" id="QMQX01000015">
    <property type="protein sequence ID" value="RLE53290.1"/>
    <property type="molecule type" value="Genomic_DNA"/>
</dbReference>
<dbReference type="Proteomes" id="UP000272051">
    <property type="component" value="Unassembled WGS sequence"/>
</dbReference>
<feature type="transmembrane region" description="Helical" evidence="6">
    <location>
        <begin position="428"/>
        <end position="447"/>
    </location>
</feature>
<evidence type="ECO:0000256" key="6">
    <source>
        <dbReference type="SAM" id="Phobius"/>
    </source>
</evidence>
<evidence type="ECO:0000259" key="7">
    <source>
        <dbReference type="Pfam" id="PF02554"/>
    </source>
</evidence>
<evidence type="ECO:0000256" key="1">
    <source>
        <dbReference type="ARBA" id="ARBA00004651"/>
    </source>
</evidence>
<evidence type="ECO:0000256" key="5">
    <source>
        <dbReference type="ARBA" id="ARBA00023136"/>
    </source>
</evidence>
<evidence type="ECO:0000256" key="4">
    <source>
        <dbReference type="ARBA" id="ARBA00022989"/>
    </source>
</evidence>
<evidence type="ECO:0000256" key="2">
    <source>
        <dbReference type="ARBA" id="ARBA00022475"/>
    </source>
</evidence>
<feature type="transmembrane region" description="Helical" evidence="6">
    <location>
        <begin position="134"/>
        <end position="155"/>
    </location>
</feature>
<keyword evidence="3 6" id="KW-0812">Transmembrane</keyword>
<proteinExistence type="predicted"/>
<feature type="transmembrane region" description="Helical" evidence="6">
    <location>
        <begin position="6"/>
        <end position="23"/>
    </location>
</feature>
<protein>
    <recommendedName>
        <fullName evidence="7">CstA N-terminal domain-containing protein</fullName>
    </recommendedName>
</protein>
<evidence type="ECO:0000313" key="9">
    <source>
        <dbReference type="Proteomes" id="UP000272051"/>
    </source>
</evidence>
<feature type="domain" description="CstA N-terminal" evidence="7">
    <location>
        <begin position="5"/>
        <end position="358"/>
    </location>
</feature>
<keyword evidence="2" id="KW-1003">Cell membrane</keyword>
<feature type="domain" description="CstA N-terminal" evidence="7">
    <location>
        <begin position="369"/>
        <end position="495"/>
    </location>
</feature>
<dbReference type="GO" id="GO:0009267">
    <property type="term" value="P:cellular response to starvation"/>
    <property type="evidence" value="ECO:0007669"/>
    <property type="project" value="InterPro"/>
</dbReference>
<feature type="transmembrane region" description="Helical" evidence="6">
    <location>
        <begin position="214"/>
        <end position="237"/>
    </location>
</feature>
<keyword evidence="4 6" id="KW-1133">Transmembrane helix</keyword>
<name>A0A497F326_9CREN</name>
<reference evidence="8 9" key="1">
    <citation type="submission" date="2018-06" db="EMBL/GenBank/DDBJ databases">
        <title>Extensive metabolic versatility and redundancy in microbially diverse, dynamic hydrothermal sediments.</title>
        <authorList>
            <person name="Dombrowski N."/>
            <person name="Teske A."/>
            <person name="Baker B.J."/>
        </authorList>
    </citation>
    <scope>NUCLEOTIDE SEQUENCE [LARGE SCALE GENOMIC DNA]</scope>
    <source>
        <strain evidence="8">B34_G17</strain>
    </source>
</reference>
<comment type="subcellular location">
    <subcellularLocation>
        <location evidence="1">Cell membrane</location>
        <topology evidence="1">Multi-pass membrane protein</topology>
    </subcellularLocation>
</comment>
<dbReference type="PANTHER" id="PTHR30252">
    <property type="entry name" value="INNER MEMBRANE PEPTIDE TRANSPORTER"/>
    <property type="match status" value="1"/>
</dbReference>
<feature type="transmembrane region" description="Helical" evidence="6">
    <location>
        <begin position="283"/>
        <end position="302"/>
    </location>
</feature>